<reference evidence="3 5" key="2">
    <citation type="journal article" date="2011" name="Nucleic Acids Res.">
        <title>Insights into the evolution of Archaea and eukaryotic protein modifier systems revealed by the genome of a novel archaeal group.</title>
        <authorList>
            <person name="Nunoura T."/>
            <person name="Takaki Y."/>
            <person name="Kakuta J."/>
            <person name="Nishi S."/>
            <person name="Sugahara J."/>
            <person name="Kazama H."/>
            <person name="Chee G."/>
            <person name="Hattori M."/>
            <person name="Kanai A."/>
            <person name="Atomi H."/>
            <person name="Takai K."/>
            <person name="Takami H."/>
        </authorList>
    </citation>
    <scope>NUCLEOTIDE SEQUENCE [LARGE SCALE GENOMIC DNA]</scope>
</reference>
<proteinExistence type="inferred from homology"/>
<gene>
    <name evidence="4" type="ORF">CSUB_C0343</name>
    <name evidence="3" type="ORF">HGMM_F55E04C09</name>
</gene>
<dbReference type="InterPro" id="IPR017552">
    <property type="entry name" value="PHI/rmpB"/>
</dbReference>
<reference evidence="3 5" key="1">
    <citation type="journal article" date="2005" name="Environ. Microbiol.">
        <title>Genetic and functional properties of uncultivated thermophilic crenarchaeotes from a subsurface gold mine as revealed by analysis of genome fragments.</title>
        <authorList>
            <person name="Nunoura T."/>
            <person name="Hirayama H."/>
            <person name="Takami H."/>
            <person name="Oida H."/>
            <person name="Nishi S."/>
            <person name="Shimamura S."/>
            <person name="Suzuki Y."/>
            <person name="Inagaki F."/>
            <person name="Takai K."/>
            <person name="Nealson K.H."/>
            <person name="Horikoshi K."/>
        </authorList>
    </citation>
    <scope>NUCLEOTIDE SEQUENCE [LARGE SCALE GENOMIC DNA]</scope>
</reference>
<dbReference type="GO" id="GO:1901135">
    <property type="term" value="P:carbohydrate derivative metabolic process"/>
    <property type="evidence" value="ECO:0007669"/>
    <property type="project" value="InterPro"/>
</dbReference>
<dbReference type="InterPro" id="IPR046348">
    <property type="entry name" value="SIS_dom_sf"/>
</dbReference>
<evidence type="ECO:0000259" key="2">
    <source>
        <dbReference type="PROSITE" id="PS51464"/>
    </source>
</evidence>
<dbReference type="BioCyc" id="CCAL311458:G131R-348-MONOMER"/>
<dbReference type="STRING" id="311458.CSUB_C0343"/>
<comment type="similarity">
    <text evidence="1">Belongs to the SIS family. PHI subfamily.</text>
</comment>
<dbReference type="PANTHER" id="PTHR43443">
    <property type="entry name" value="3-HEXULOSE-6-PHOSPHATE ISOMERASE"/>
    <property type="match status" value="1"/>
</dbReference>
<dbReference type="SUPFAM" id="SSF53697">
    <property type="entry name" value="SIS domain"/>
    <property type="match status" value="1"/>
</dbReference>
<dbReference type="Gene3D" id="3.40.50.10490">
    <property type="entry name" value="Glucose-6-phosphate isomerase like protein, domain 1"/>
    <property type="match status" value="2"/>
</dbReference>
<evidence type="ECO:0000313" key="4">
    <source>
        <dbReference type="EMBL" id="BAJ50204.1"/>
    </source>
</evidence>
<dbReference type="PANTHER" id="PTHR43443:SF1">
    <property type="entry name" value="3-HEXULOSE-6-PHOSPHATE ISOMERASE"/>
    <property type="match status" value="1"/>
</dbReference>
<dbReference type="EMBL" id="BA000048">
    <property type="protein sequence ID" value="BAJ50204.1"/>
    <property type="molecule type" value="Genomic_DNA"/>
</dbReference>
<dbReference type="KEGG" id="csu:CSUB_C0343"/>
<dbReference type="EMBL" id="AP011835">
    <property type="protein sequence ID" value="BAJ47353.1"/>
    <property type="molecule type" value="Genomic_DNA"/>
</dbReference>
<evidence type="ECO:0000313" key="3">
    <source>
        <dbReference type="EMBL" id="BAJ47353.1"/>
    </source>
</evidence>
<dbReference type="AlphaFoldDB" id="E6N4Y4"/>
<dbReference type="InterPro" id="IPR001347">
    <property type="entry name" value="SIS_dom"/>
</dbReference>
<name>E6N4Y4_CALS0</name>
<evidence type="ECO:0000313" key="5">
    <source>
        <dbReference type="Proteomes" id="UP000008120"/>
    </source>
</evidence>
<dbReference type="Pfam" id="PF01380">
    <property type="entry name" value="SIS"/>
    <property type="match status" value="1"/>
</dbReference>
<protein>
    <recommendedName>
        <fullName evidence="2">SIS domain-containing protein</fullName>
    </recommendedName>
</protein>
<organism evidence="3 5">
    <name type="scientific">Caldiarchaeum subterraneum</name>
    <dbReference type="NCBI Taxonomy" id="311458"/>
    <lineage>
        <taxon>Archaea</taxon>
        <taxon>Nitrososphaerota</taxon>
        <taxon>Candidatus Caldarchaeales</taxon>
        <taxon>Candidatus Caldarchaeaceae</taxon>
        <taxon>Candidatus Caldarchaeum</taxon>
    </lineage>
</organism>
<accession>E6N4Y4</accession>
<dbReference type="Proteomes" id="UP000008120">
    <property type="component" value="Chromosome"/>
</dbReference>
<evidence type="ECO:0000256" key="1">
    <source>
        <dbReference type="ARBA" id="ARBA00009235"/>
    </source>
</evidence>
<sequence length="385" mass="42051">MSETVSSLGYVNRIYRNVSAVDLDSLERLLHDIQSAGVIIPLGEGRSKGALSIAVSEMAKMRDGKIVIDRGDVGFPGREISEAAPILKQRFGRVCLLINSGSGRSITPLVDAQNLASYIGKTGAHRDYTIDLVTSDIQSPLAKIASKYGNVLHLMGREEVAEAEEAKVFRDVGIMEDTFILGSGVLFHAIAEALYDKALPSKAYEYAREICLEAGKVVEKSLTSEFYEFVTRKLETRSLCFFGGLGSSYEVARMTAVRVSHIKRAIGDQVYVARESSTPAPRQGDLLIVISSSGETEIVSTWCKSFKRMGGQIAAVVGNADSTIASMADSVLEIPVKNELGRPNRFYVYAEFALSPLPILLVESLEAKGFRLPEYILRWHQSVTA</sequence>
<dbReference type="GO" id="GO:0016853">
    <property type="term" value="F:isomerase activity"/>
    <property type="evidence" value="ECO:0007669"/>
    <property type="project" value="InterPro"/>
</dbReference>
<dbReference type="PROSITE" id="PS51464">
    <property type="entry name" value="SIS"/>
    <property type="match status" value="1"/>
</dbReference>
<dbReference type="GO" id="GO:0097367">
    <property type="term" value="F:carbohydrate derivative binding"/>
    <property type="evidence" value="ECO:0007669"/>
    <property type="project" value="InterPro"/>
</dbReference>
<feature type="domain" description="SIS" evidence="2">
    <location>
        <begin position="230"/>
        <end position="375"/>
    </location>
</feature>